<name>A0ABR0S9M4_9HYPO</name>
<comment type="subcellular location">
    <subcellularLocation>
        <location evidence="3">Cytoplasm</location>
    </subcellularLocation>
</comment>
<dbReference type="Gene3D" id="3.40.50.620">
    <property type="entry name" value="HUPs"/>
    <property type="match status" value="1"/>
</dbReference>
<dbReference type="InterPro" id="IPR014729">
    <property type="entry name" value="Rossmann-like_a/b/a_fold"/>
</dbReference>
<reference evidence="4 5" key="1">
    <citation type="submission" date="2024-01" db="EMBL/GenBank/DDBJ databases">
        <title>Complete genome of Cladobotryum mycophilum ATHUM6906.</title>
        <authorList>
            <person name="Christinaki A.C."/>
            <person name="Myridakis A.I."/>
            <person name="Kouvelis V.N."/>
        </authorList>
    </citation>
    <scope>NUCLEOTIDE SEQUENCE [LARGE SCALE GENOMIC DNA]</scope>
    <source>
        <strain evidence="4 5">ATHUM6906</strain>
    </source>
</reference>
<evidence type="ECO:0000313" key="5">
    <source>
        <dbReference type="Proteomes" id="UP001338125"/>
    </source>
</evidence>
<comment type="function">
    <text evidence="3">Plays a central role in 2-thiolation of mcm(5)S(2)U at tRNA wobble positions of tRNA(Lys), tRNA(Glu) and tRNA(Gln). May act by forming a heterodimer with NCS6 that ligates sulfur from thiocarboxylated URM1 onto the uridine of tRNAs at wobble position. Prior mcm(5) tRNA modification by the elongator complex is required for 2-thiolation. May also be involved in protein urmylation.</text>
</comment>
<evidence type="ECO:0000256" key="3">
    <source>
        <dbReference type="HAMAP-Rule" id="MF_03054"/>
    </source>
</evidence>
<dbReference type="SUPFAM" id="SSF52402">
    <property type="entry name" value="Adenine nucleotide alpha hydrolases-like"/>
    <property type="match status" value="1"/>
</dbReference>
<dbReference type="InterPro" id="IPR019407">
    <property type="entry name" value="CTU2"/>
</dbReference>
<protein>
    <recommendedName>
        <fullName evidence="3">Cytoplasmic tRNA 2-thiolation protein 2</fullName>
    </recommendedName>
</protein>
<keyword evidence="2 3" id="KW-0819">tRNA processing</keyword>
<dbReference type="Proteomes" id="UP001338125">
    <property type="component" value="Unassembled WGS sequence"/>
</dbReference>
<proteinExistence type="inferred from homology"/>
<dbReference type="PANTHER" id="PTHR20882:SF14">
    <property type="entry name" value="CYTOPLASMIC TRNA 2-THIOLATION PROTEIN 2"/>
    <property type="match status" value="1"/>
</dbReference>
<dbReference type="EMBL" id="JAVFKD010000015">
    <property type="protein sequence ID" value="KAK5988813.1"/>
    <property type="molecule type" value="Genomic_DNA"/>
</dbReference>
<dbReference type="PANTHER" id="PTHR20882">
    <property type="entry name" value="CYTOPLASMIC TRNA 2-THIOLATION PROTEIN 2"/>
    <property type="match status" value="1"/>
</dbReference>
<gene>
    <name evidence="3" type="primary">NCS2</name>
    <name evidence="3" type="synonym">CTU2</name>
    <name evidence="4" type="ORF">PT974_10307</name>
</gene>
<comment type="pathway">
    <text evidence="3">tRNA modification; 5-methoxycarbonylmethyl-2-thiouridine-tRNA biosynthesis.</text>
</comment>
<comment type="similarity">
    <text evidence="3">Belongs to the CTU2/NCS2 family.</text>
</comment>
<comment type="caution">
    <text evidence="4">The sequence shown here is derived from an EMBL/GenBank/DDBJ whole genome shotgun (WGS) entry which is preliminary data.</text>
</comment>
<keyword evidence="1 3" id="KW-0963">Cytoplasm</keyword>
<evidence type="ECO:0000256" key="2">
    <source>
        <dbReference type="ARBA" id="ARBA00022694"/>
    </source>
</evidence>
<sequence length="371" mass="41066">MPTCLSIVTHNTEYIENCVVDYVESKVVKRFGVLTKETRTSTKPVPRRYLAGLSFGPSSSVLTQLLDNTAKYHASRKASSPFEPLVVHVDTDLSHSADAGDTSAQKVLAKYRERFPNISFECVHLTKVLSIKTIDWSTLPALEGGDDVEKLRRFFDALPSVSSRADILRLFIRHILLHVAIEKSYSALLLAHNTTTLASLTLAEVANGRGFAVPWQVNDGLFTVCTYEQDSEGPSKEVSKIQFPVYYPIREVLKNEIVTYLELIPSLQELIPSPDSTTTSVVSHKDLSIEEVMTRYFDNIEGPQSGIIANVVRITGKLDRPVGSEFCRMCGITLDEDGDSRWAGELGDTEETAGPRQSGKLCYGCKRSING</sequence>
<evidence type="ECO:0000256" key="1">
    <source>
        <dbReference type="ARBA" id="ARBA00022490"/>
    </source>
</evidence>
<dbReference type="Pfam" id="PF10288">
    <property type="entry name" value="CTU2"/>
    <property type="match status" value="1"/>
</dbReference>
<keyword evidence="5" id="KW-1185">Reference proteome</keyword>
<organism evidence="4 5">
    <name type="scientific">Cladobotryum mycophilum</name>
    <dbReference type="NCBI Taxonomy" id="491253"/>
    <lineage>
        <taxon>Eukaryota</taxon>
        <taxon>Fungi</taxon>
        <taxon>Dikarya</taxon>
        <taxon>Ascomycota</taxon>
        <taxon>Pezizomycotina</taxon>
        <taxon>Sordariomycetes</taxon>
        <taxon>Hypocreomycetidae</taxon>
        <taxon>Hypocreales</taxon>
        <taxon>Hypocreaceae</taxon>
        <taxon>Cladobotryum</taxon>
    </lineage>
</organism>
<dbReference type="HAMAP" id="MF_03054">
    <property type="entry name" value="CTU2"/>
    <property type="match status" value="1"/>
</dbReference>
<accession>A0ABR0S9M4</accession>
<evidence type="ECO:0000313" key="4">
    <source>
        <dbReference type="EMBL" id="KAK5988813.1"/>
    </source>
</evidence>